<accession>A0A939DDB0</accession>
<dbReference type="RefSeq" id="WP_206559504.1">
    <property type="nucleotide sequence ID" value="NZ_JAFKCZ010000004.1"/>
</dbReference>
<comment type="catalytic activity">
    <reaction evidence="5 6">
        <text>Exonucleolytic cleavage in either 5'- to 3'- or 3'- to 5'-direction to yield nucleoside 5'-phosphates.</text>
        <dbReference type="EC" id="3.1.11.6"/>
    </reaction>
</comment>
<keyword evidence="1 5" id="KW-0963">Cytoplasm</keyword>
<reference evidence="11" key="1">
    <citation type="submission" date="2021-02" db="EMBL/GenBank/DDBJ databases">
        <title>PHA producing bacteria isolated from coastal sediment in Guangdong, Shenzhen.</title>
        <authorList>
            <person name="Zheng W."/>
            <person name="Yu S."/>
            <person name="Huang Y."/>
        </authorList>
    </citation>
    <scope>NUCLEOTIDE SEQUENCE</scope>
    <source>
        <strain evidence="11">TN14-10</strain>
    </source>
</reference>
<comment type="caution">
    <text evidence="11">The sequence shown here is derived from an EMBL/GenBank/DDBJ whole genome shotgun (WGS) entry which is preliminary data.</text>
</comment>
<evidence type="ECO:0000256" key="1">
    <source>
        <dbReference type="ARBA" id="ARBA00022490"/>
    </source>
</evidence>
<dbReference type="HAMAP" id="MF_00378">
    <property type="entry name" value="Exonuc_7_L"/>
    <property type="match status" value="1"/>
</dbReference>
<dbReference type="AlphaFoldDB" id="A0A939DDB0"/>
<dbReference type="GO" id="GO:0009318">
    <property type="term" value="C:exodeoxyribonuclease VII complex"/>
    <property type="evidence" value="ECO:0007669"/>
    <property type="project" value="UniProtKB-UniRule"/>
</dbReference>
<evidence type="ECO:0000313" key="11">
    <source>
        <dbReference type="EMBL" id="MBN7796056.1"/>
    </source>
</evidence>
<evidence type="ECO:0000256" key="6">
    <source>
        <dbReference type="RuleBase" id="RU004355"/>
    </source>
</evidence>
<dbReference type="GO" id="GO:0005737">
    <property type="term" value="C:cytoplasm"/>
    <property type="evidence" value="ECO:0007669"/>
    <property type="project" value="UniProtKB-SubCell"/>
</dbReference>
<dbReference type="PANTHER" id="PTHR30008">
    <property type="entry name" value="EXODEOXYRIBONUCLEASE 7 LARGE SUBUNIT"/>
    <property type="match status" value="1"/>
</dbReference>
<sequence>MPYSRDSSDSPFNSPPPETLTVSELNRRVRRLLESSFDFVWVEGEISNFAAPSSGHWYFSLKDNGAQVRCAMFRNRNQRVRFRPENGAHIRLRCRVSLYEGRGEFQLIVEHMEHAGAGALQAAFEQLKAKLLVEGLFDPARKRPLPAQIARLGVVTSPTGAAIHDILTVLRRRWPAMEVYILPVAVQGEAAAGEIVAAIERANRLAASGEVALDALIVGRGGGSLEDLWAFNEEVVARAIAASTLPVVSAVGHEVDFTIADMVADARAATPSAAAELLSPDREEWLLRLQQLERNLQRQMQRHLAEARRHLEHLQKRLRHPGQQLREQAQRLDELEQRLVRAQHHQLQRRRGELALLESRLQARSPLPRIQRLGDELRGLQQRLEAAMRRKLQLAASQLSHLGQLLDSVSPLATLDRGYAILTTDGQQVVRDARAVAPGQRLEARLARGRLELTVDAVLDNEKGDDDQQRRE</sequence>
<evidence type="ECO:0000259" key="10">
    <source>
        <dbReference type="Pfam" id="PF13742"/>
    </source>
</evidence>
<feature type="domain" description="Exonuclease VII large subunit C-terminal" evidence="9">
    <location>
        <begin position="136"/>
        <end position="453"/>
    </location>
</feature>
<keyword evidence="12" id="KW-1185">Reference proteome</keyword>
<comment type="similarity">
    <text evidence="5 6">Belongs to the XseA family.</text>
</comment>
<evidence type="ECO:0000256" key="2">
    <source>
        <dbReference type="ARBA" id="ARBA00022722"/>
    </source>
</evidence>
<evidence type="ECO:0000313" key="12">
    <source>
        <dbReference type="Proteomes" id="UP000664303"/>
    </source>
</evidence>
<keyword evidence="2 5" id="KW-0540">Nuclease</keyword>
<dbReference type="InterPro" id="IPR025824">
    <property type="entry name" value="OB-fold_nuc-bd_dom"/>
</dbReference>
<evidence type="ECO:0000256" key="8">
    <source>
        <dbReference type="SAM" id="MobiDB-lite"/>
    </source>
</evidence>
<dbReference type="GO" id="GO:0008855">
    <property type="term" value="F:exodeoxyribonuclease VII activity"/>
    <property type="evidence" value="ECO:0007669"/>
    <property type="project" value="UniProtKB-UniRule"/>
</dbReference>
<gene>
    <name evidence="5" type="primary">xseA</name>
    <name evidence="11" type="ORF">JYP50_05625</name>
</gene>
<comment type="function">
    <text evidence="5">Bidirectionally degrades single-stranded DNA into large acid-insoluble oligonucleotides, which are then degraded further into small acid-soluble oligonucleotides.</text>
</comment>
<evidence type="ECO:0000256" key="5">
    <source>
        <dbReference type="HAMAP-Rule" id="MF_00378"/>
    </source>
</evidence>
<name>A0A939DDB0_9GAMM</name>
<dbReference type="InterPro" id="IPR020579">
    <property type="entry name" value="Exonuc_VII_lsu_C"/>
</dbReference>
<dbReference type="Pfam" id="PF02601">
    <property type="entry name" value="Exonuc_VII_L"/>
    <property type="match status" value="1"/>
</dbReference>
<organism evidence="11 12">
    <name type="scientific">Parahaliea mediterranea</name>
    <dbReference type="NCBI Taxonomy" id="651086"/>
    <lineage>
        <taxon>Bacteria</taxon>
        <taxon>Pseudomonadati</taxon>
        <taxon>Pseudomonadota</taxon>
        <taxon>Gammaproteobacteria</taxon>
        <taxon>Cellvibrionales</taxon>
        <taxon>Halieaceae</taxon>
        <taxon>Parahaliea</taxon>
    </lineage>
</organism>
<dbReference type="NCBIfam" id="TIGR00237">
    <property type="entry name" value="xseA"/>
    <property type="match status" value="1"/>
</dbReference>
<dbReference type="EMBL" id="JAFKCZ010000004">
    <property type="protein sequence ID" value="MBN7796056.1"/>
    <property type="molecule type" value="Genomic_DNA"/>
</dbReference>
<dbReference type="GO" id="GO:0006308">
    <property type="term" value="P:DNA catabolic process"/>
    <property type="evidence" value="ECO:0007669"/>
    <property type="project" value="UniProtKB-UniRule"/>
</dbReference>
<evidence type="ECO:0000256" key="3">
    <source>
        <dbReference type="ARBA" id="ARBA00022801"/>
    </source>
</evidence>
<dbReference type="GO" id="GO:0003676">
    <property type="term" value="F:nucleic acid binding"/>
    <property type="evidence" value="ECO:0007669"/>
    <property type="project" value="InterPro"/>
</dbReference>
<evidence type="ECO:0000256" key="7">
    <source>
        <dbReference type="SAM" id="Coils"/>
    </source>
</evidence>
<feature type="coiled-coil region" evidence="7">
    <location>
        <begin position="282"/>
        <end position="345"/>
    </location>
</feature>
<keyword evidence="7" id="KW-0175">Coiled coil</keyword>
<keyword evidence="4 5" id="KW-0269">Exonuclease</keyword>
<feature type="region of interest" description="Disordered" evidence="8">
    <location>
        <begin position="1"/>
        <end position="20"/>
    </location>
</feature>
<dbReference type="Pfam" id="PF13742">
    <property type="entry name" value="tRNA_anti_2"/>
    <property type="match status" value="1"/>
</dbReference>
<dbReference type="Proteomes" id="UP000664303">
    <property type="component" value="Unassembled WGS sequence"/>
</dbReference>
<comment type="subcellular location">
    <subcellularLocation>
        <location evidence="5 6">Cytoplasm</location>
    </subcellularLocation>
</comment>
<feature type="coiled-coil region" evidence="7">
    <location>
        <begin position="370"/>
        <end position="397"/>
    </location>
</feature>
<evidence type="ECO:0000256" key="4">
    <source>
        <dbReference type="ARBA" id="ARBA00022839"/>
    </source>
</evidence>
<protein>
    <recommendedName>
        <fullName evidence="5">Exodeoxyribonuclease 7 large subunit</fullName>
        <ecNumber evidence="5">3.1.11.6</ecNumber>
    </recommendedName>
    <alternativeName>
        <fullName evidence="5">Exodeoxyribonuclease VII large subunit</fullName>
        <shortName evidence="5">Exonuclease VII large subunit</shortName>
    </alternativeName>
</protein>
<dbReference type="CDD" id="cd04489">
    <property type="entry name" value="ExoVII_LU_OBF"/>
    <property type="match status" value="1"/>
</dbReference>
<feature type="domain" description="OB-fold nucleic acid binding" evidence="10">
    <location>
        <begin position="20"/>
        <end position="113"/>
    </location>
</feature>
<keyword evidence="3 5" id="KW-0378">Hydrolase</keyword>
<evidence type="ECO:0000259" key="9">
    <source>
        <dbReference type="Pfam" id="PF02601"/>
    </source>
</evidence>
<dbReference type="EC" id="3.1.11.6" evidence="5"/>
<dbReference type="InterPro" id="IPR003753">
    <property type="entry name" value="Exonuc_VII_L"/>
</dbReference>
<comment type="subunit">
    <text evidence="5">Heterooligomer composed of large and small subunits.</text>
</comment>
<dbReference type="PANTHER" id="PTHR30008:SF0">
    <property type="entry name" value="EXODEOXYRIBONUCLEASE 7 LARGE SUBUNIT"/>
    <property type="match status" value="1"/>
</dbReference>
<proteinExistence type="inferred from homology"/>